<dbReference type="Proteomes" id="UP001056120">
    <property type="component" value="Linkage Group LG07"/>
</dbReference>
<proteinExistence type="predicted"/>
<evidence type="ECO:0000313" key="2">
    <source>
        <dbReference type="Proteomes" id="UP001056120"/>
    </source>
</evidence>
<comment type="caution">
    <text evidence="1">The sequence shown here is derived from an EMBL/GenBank/DDBJ whole genome shotgun (WGS) entry which is preliminary data.</text>
</comment>
<dbReference type="EMBL" id="CM042024">
    <property type="protein sequence ID" value="KAI3810506.1"/>
    <property type="molecule type" value="Genomic_DNA"/>
</dbReference>
<sequence length="109" mass="12274">MFFFHSYLFNTCGGQVSISFFLYNPVTLLAISLYVSSIASLMLQTIVSWISRVSRKRFKVLQKAMKRPLLPPAPSLFRLLFCRLSRSNDVNGGFPSTSSLISGFPSTRI</sequence>
<name>A0ACB9ISM9_9ASTR</name>
<gene>
    <name evidence="1" type="ORF">L1987_20122</name>
</gene>
<reference evidence="1 2" key="2">
    <citation type="journal article" date="2022" name="Mol. Ecol. Resour.">
        <title>The genomes of chicory, endive, great burdock and yacon provide insights into Asteraceae paleo-polyploidization history and plant inulin production.</title>
        <authorList>
            <person name="Fan W."/>
            <person name="Wang S."/>
            <person name="Wang H."/>
            <person name="Wang A."/>
            <person name="Jiang F."/>
            <person name="Liu H."/>
            <person name="Zhao H."/>
            <person name="Xu D."/>
            <person name="Zhang Y."/>
        </authorList>
    </citation>
    <scope>NUCLEOTIDE SEQUENCE [LARGE SCALE GENOMIC DNA]</scope>
    <source>
        <strain evidence="2">cv. Yunnan</strain>
        <tissue evidence="1">Leaves</tissue>
    </source>
</reference>
<accession>A0ACB9ISM9</accession>
<keyword evidence="2" id="KW-1185">Reference proteome</keyword>
<reference evidence="2" key="1">
    <citation type="journal article" date="2022" name="Mol. Ecol. Resour.">
        <title>The genomes of chicory, endive, great burdock and yacon provide insights into Asteraceae palaeo-polyploidization history and plant inulin production.</title>
        <authorList>
            <person name="Fan W."/>
            <person name="Wang S."/>
            <person name="Wang H."/>
            <person name="Wang A."/>
            <person name="Jiang F."/>
            <person name="Liu H."/>
            <person name="Zhao H."/>
            <person name="Xu D."/>
            <person name="Zhang Y."/>
        </authorList>
    </citation>
    <scope>NUCLEOTIDE SEQUENCE [LARGE SCALE GENOMIC DNA]</scope>
    <source>
        <strain evidence="2">cv. Yunnan</strain>
    </source>
</reference>
<organism evidence="1 2">
    <name type="scientific">Smallanthus sonchifolius</name>
    <dbReference type="NCBI Taxonomy" id="185202"/>
    <lineage>
        <taxon>Eukaryota</taxon>
        <taxon>Viridiplantae</taxon>
        <taxon>Streptophyta</taxon>
        <taxon>Embryophyta</taxon>
        <taxon>Tracheophyta</taxon>
        <taxon>Spermatophyta</taxon>
        <taxon>Magnoliopsida</taxon>
        <taxon>eudicotyledons</taxon>
        <taxon>Gunneridae</taxon>
        <taxon>Pentapetalae</taxon>
        <taxon>asterids</taxon>
        <taxon>campanulids</taxon>
        <taxon>Asterales</taxon>
        <taxon>Asteraceae</taxon>
        <taxon>Asteroideae</taxon>
        <taxon>Heliantheae alliance</taxon>
        <taxon>Millerieae</taxon>
        <taxon>Smallanthus</taxon>
    </lineage>
</organism>
<protein>
    <submittedName>
        <fullName evidence="1">Uncharacterized protein</fullName>
    </submittedName>
</protein>
<evidence type="ECO:0000313" key="1">
    <source>
        <dbReference type="EMBL" id="KAI3810506.1"/>
    </source>
</evidence>